<evidence type="ECO:0000313" key="7">
    <source>
        <dbReference type="Proteomes" id="UP001500483"/>
    </source>
</evidence>
<feature type="domain" description="LysM" evidence="5">
    <location>
        <begin position="159"/>
        <end position="205"/>
    </location>
</feature>
<protein>
    <submittedName>
        <fullName evidence="6">Resuscitation-promoting factor protein RpfA</fullName>
    </submittedName>
</protein>
<proteinExistence type="inferred from homology"/>
<dbReference type="Pfam" id="PF01476">
    <property type="entry name" value="LysM"/>
    <property type="match status" value="1"/>
</dbReference>
<comment type="similarity">
    <text evidence="1">Belongs to the transglycosylase family. Rpf subfamily.</text>
</comment>
<dbReference type="InterPro" id="IPR010618">
    <property type="entry name" value="RPF"/>
</dbReference>
<reference evidence="7" key="1">
    <citation type="journal article" date="2019" name="Int. J. Syst. Evol. Microbiol.">
        <title>The Global Catalogue of Microorganisms (GCM) 10K type strain sequencing project: providing services to taxonomists for standard genome sequencing and annotation.</title>
        <authorList>
            <consortium name="The Broad Institute Genomics Platform"/>
            <consortium name="The Broad Institute Genome Sequencing Center for Infectious Disease"/>
            <person name="Wu L."/>
            <person name="Ma J."/>
        </authorList>
    </citation>
    <scope>NUCLEOTIDE SEQUENCE [LARGE SCALE GENOMIC DNA]</scope>
    <source>
        <strain evidence="7">JCM 9687</strain>
    </source>
</reference>
<feature type="signal peptide" evidence="4">
    <location>
        <begin position="1"/>
        <end position="42"/>
    </location>
</feature>
<name>A0ABP6RYF2_9PSEU</name>
<dbReference type="SUPFAM" id="SSF54106">
    <property type="entry name" value="LysM domain"/>
    <property type="match status" value="1"/>
</dbReference>
<accession>A0ABP6RYF2</accession>
<feature type="compositionally biased region" description="Basic residues" evidence="3">
    <location>
        <begin position="142"/>
        <end position="153"/>
    </location>
</feature>
<organism evidence="6 7">
    <name type="scientific">Saccharopolyspora gregorii</name>
    <dbReference type="NCBI Taxonomy" id="33914"/>
    <lineage>
        <taxon>Bacteria</taxon>
        <taxon>Bacillati</taxon>
        <taxon>Actinomycetota</taxon>
        <taxon>Actinomycetes</taxon>
        <taxon>Pseudonocardiales</taxon>
        <taxon>Pseudonocardiaceae</taxon>
        <taxon>Saccharopolyspora</taxon>
    </lineage>
</organism>
<dbReference type="EMBL" id="BAAAYK010000038">
    <property type="protein sequence ID" value="GAA3363431.1"/>
    <property type="molecule type" value="Genomic_DNA"/>
</dbReference>
<keyword evidence="2" id="KW-0378">Hydrolase</keyword>
<evidence type="ECO:0000256" key="3">
    <source>
        <dbReference type="SAM" id="MobiDB-lite"/>
    </source>
</evidence>
<sequence length="206" mass="21308">MTRYEGKHRKPSTAGIARNAARLAIAGAVVAAPIAVAAPANAADWDQLAQCESSGNWSANTGNGFSGGLQFTPSTWAAYGGTQYASNAKDASREEQIAVAEKVLASQGPGAWPGCTSKTSWTSGSTSGGSSSSSEKSSSSKKSSKSTTKKKSTVKSNGADYTVQAGDTLGKIASQYGVDYQDIFERNRGVLSDPNLIFPGQQLDIK</sequence>
<gene>
    <name evidence="6" type="primary">rpfA</name>
    <name evidence="6" type="ORF">GCM10020366_55320</name>
</gene>
<evidence type="ECO:0000256" key="2">
    <source>
        <dbReference type="ARBA" id="ARBA00022801"/>
    </source>
</evidence>
<dbReference type="PANTHER" id="PTHR34700:SF4">
    <property type="entry name" value="PHAGE-LIKE ELEMENT PBSX PROTEIN XKDP"/>
    <property type="match status" value="1"/>
</dbReference>
<dbReference type="InterPro" id="IPR052196">
    <property type="entry name" value="Bact_Kbp"/>
</dbReference>
<dbReference type="CDD" id="cd13925">
    <property type="entry name" value="RPF"/>
    <property type="match status" value="1"/>
</dbReference>
<dbReference type="PANTHER" id="PTHR34700">
    <property type="entry name" value="POTASSIUM BINDING PROTEIN KBP"/>
    <property type="match status" value="1"/>
</dbReference>
<evidence type="ECO:0000256" key="4">
    <source>
        <dbReference type="SAM" id="SignalP"/>
    </source>
</evidence>
<dbReference type="RefSeq" id="WP_344930410.1">
    <property type="nucleotide sequence ID" value="NZ_BAAAYK010000038.1"/>
</dbReference>
<feature type="chain" id="PRO_5045352432" evidence="4">
    <location>
        <begin position="43"/>
        <end position="206"/>
    </location>
</feature>
<dbReference type="InterPro" id="IPR023346">
    <property type="entry name" value="Lysozyme-like_dom_sf"/>
</dbReference>
<comment type="caution">
    <text evidence="6">The sequence shown here is derived from an EMBL/GenBank/DDBJ whole genome shotgun (WGS) entry which is preliminary data.</text>
</comment>
<keyword evidence="7" id="KW-1185">Reference proteome</keyword>
<dbReference type="PROSITE" id="PS51782">
    <property type="entry name" value="LYSM"/>
    <property type="match status" value="1"/>
</dbReference>
<dbReference type="SUPFAM" id="SSF53955">
    <property type="entry name" value="Lysozyme-like"/>
    <property type="match status" value="1"/>
</dbReference>
<evidence type="ECO:0000259" key="5">
    <source>
        <dbReference type="PROSITE" id="PS51782"/>
    </source>
</evidence>
<dbReference type="InterPro" id="IPR036779">
    <property type="entry name" value="LysM_dom_sf"/>
</dbReference>
<dbReference type="InterPro" id="IPR018392">
    <property type="entry name" value="LysM"/>
</dbReference>
<dbReference type="Gene3D" id="1.10.530.10">
    <property type="match status" value="1"/>
</dbReference>
<dbReference type="Gene3D" id="3.10.350.10">
    <property type="entry name" value="LysM domain"/>
    <property type="match status" value="1"/>
</dbReference>
<dbReference type="Pfam" id="PF06737">
    <property type="entry name" value="Transglycosylas"/>
    <property type="match status" value="1"/>
</dbReference>
<evidence type="ECO:0000313" key="6">
    <source>
        <dbReference type="EMBL" id="GAA3363431.1"/>
    </source>
</evidence>
<dbReference type="SMART" id="SM00257">
    <property type="entry name" value="LysM"/>
    <property type="match status" value="1"/>
</dbReference>
<dbReference type="CDD" id="cd00118">
    <property type="entry name" value="LysM"/>
    <property type="match status" value="1"/>
</dbReference>
<feature type="compositionally biased region" description="Low complexity" evidence="3">
    <location>
        <begin position="116"/>
        <end position="141"/>
    </location>
</feature>
<evidence type="ECO:0000256" key="1">
    <source>
        <dbReference type="ARBA" id="ARBA00010830"/>
    </source>
</evidence>
<keyword evidence="4" id="KW-0732">Signal</keyword>
<feature type="region of interest" description="Disordered" evidence="3">
    <location>
        <begin position="107"/>
        <end position="160"/>
    </location>
</feature>
<dbReference type="Proteomes" id="UP001500483">
    <property type="component" value="Unassembled WGS sequence"/>
</dbReference>